<reference evidence="1 2" key="1">
    <citation type="journal article" date="2024" name="BMC Genomics">
        <title>De novo assembly and annotation of Popillia japonica's genome with initial clues to its potential as an invasive pest.</title>
        <authorList>
            <person name="Cucini C."/>
            <person name="Boschi S."/>
            <person name="Funari R."/>
            <person name="Cardaioli E."/>
            <person name="Iannotti N."/>
            <person name="Marturano G."/>
            <person name="Paoli F."/>
            <person name="Bruttini M."/>
            <person name="Carapelli A."/>
            <person name="Frati F."/>
            <person name="Nardi F."/>
        </authorList>
    </citation>
    <scope>NUCLEOTIDE SEQUENCE [LARGE SCALE GENOMIC DNA]</scope>
    <source>
        <strain evidence="1">DMR45628</strain>
    </source>
</reference>
<comment type="caution">
    <text evidence="1">The sequence shown here is derived from an EMBL/GenBank/DDBJ whole genome shotgun (WGS) entry which is preliminary data.</text>
</comment>
<name>A0AAW1JC50_POPJA</name>
<protein>
    <submittedName>
        <fullName evidence="1">Uncharacterized protein</fullName>
    </submittedName>
</protein>
<proteinExistence type="predicted"/>
<evidence type="ECO:0000313" key="1">
    <source>
        <dbReference type="EMBL" id="KAK9700583.1"/>
    </source>
</evidence>
<keyword evidence="2" id="KW-1185">Reference proteome</keyword>
<evidence type="ECO:0000313" key="2">
    <source>
        <dbReference type="Proteomes" id="UP001458880"/>
    </source>
</evidence>
<sequence length="107" mass="12569">MNIEPEYLARCGVSDYIDTETVVKEHVRLAHKENDVLVVENSFNENLDVENDTAGNTESQANLSTGHHWTDEEVKLFLFLYEQHKQDFEERKLTNRSIWLKISRTMN</sequence>
<dbReference type="Proteomes" id="UP001458880">
    <property type="component" value="Unassembled WGS sequence"/>
</dbReference>
<organism evidence="1 2">
    <name type="scientific">Popillia japonica</name>
    <name type="common">Japanese beetle</name>
    <dbReference type="NCBI Taxonomy" id="7064"/>
    <lineage>
        <taxon>Eukaryota</taxon>
        <taxon>Metazoa</taxon>
        <taxon>Ecdysozoa</taxon>
        <taxon>Arthropoda</taxon>
        <taxon>Hexapoda</taxon>
        <taxon>Insecta</taxon>
        <taxon>Pterygota</taxon>
        <taxon>Neoptera</taxon>
        <taxon>Endopterygota</taxon>
        <taxon>Coleoptera</taxon>
        <taxon>Polyphaga</taxon>
        <taxon>Scarabaeiformia</taxon>
        <taxon>Scarabaeidae</taxon>
        <taxon>Rutelinae</taxon>
        <taxon>Popillia</taxon>
    </lineage>
</organism>
<dbReference type="EMBL" id="JASPKY010000434">
    <property type="protein sequence ID" value="KAK9700583.1"/>
    <property type="molecule type" value="Genomic_DNA"/>
</dbReference>
<accession>A0AAW1JC50</accession>
<gene>
    <name evidence="1" type="ORF">QE152_g31146</name>
</gene>
<dbReference type="AlphaFoldDB" id="A0AAW1JC50"/>